<dbReference type="InterPro" id="IPR011723">
    <property type="entry name" value="Znf/thioredoxin_put"/>
</dbReference>
<keyword evidence="2" id="KW-0812">Transmembrane</keyword>
<gene>
    <name evidence="4" type="ORF">LOKVESSMR4R_02843</name>
</gene>
<dbReference type="OrthoDB" id="7159357at2"/>
<dbReference type="Proteomes" id="UP000195273">
    <property type="component" value="Chromosome"/>
</dbReference>
<feature type="compositionally biased region" description="Low complexity" evidence="1">
    <location>
        <begin position="151"/>
        <end position="163"/>
    </location>
</feature>
<dbReference type="KEGG" id="lvs:LOKVESSMR4R_02843"/>
<proteinExistence type="predicted"/>
<feature type="region of interest" description="Disordered" evidence="1">
    <location>
        <begin position="71"/>
        <end position="100"/>
    </location>
</feature>
<evidence type="ECO:0000313" key="5">
    <source>
        <dbReference type="Proteomes" id="UP000195273"/>
    </source>
</evidence>
<keyword evidence="2" id="KW-0472">Membrane</keyword>
<protein>
    <submittedName>
        <fullName evidence="4">Zinc-ribbon domain protein</fullName>
    </submittedName>
</protein>
<feature type="region of interest" description="Disordered" evidence="1">
    <location>
        <begin position="128"/>
        <end position="174"/>
    </location>
</feature>
<feature type="domain" description="Zinc finger/thioredoxin putative" evidence="3">
    <location>
        <begin position="1"/>
        <end position="36"/>
    </location>
</feature>
<evidence type="ECO:0000256" key="2">
    <source>
        <dbReference type="SAM" id="Phobius"/>
    </source>
</evidence>
<dbReference type="AlphaFoldDB" id="A0A1Y0EEW3"/>
<accession>A0A1Y0EEW3</accession>
<sequence length="282" mass="30111">MRLICPSCGAQYDVPDDAIPEAGRDVQCSNCNHTWFQLHTPAAPIAEPAAPQPARKPLDPAVSDILRQEAAREQQLRTSASTAPRQTQDDTTPKPAVDAAQTRRRIAGLTEAEAAAEADVRVAPAPKPVRAVRVTPPPARPEQPRVMPARSAEATDADASVDSAADDSADDMPSMNDINTSLRTRAQAPESALTPAEEAEIITRRGFRRGFVFVLLIFAVLLGPYILADQIVATFPQSADAMANYSATLDAMRLSLNQRAGDLGDWIAEITAGASNSPPDQN</sequence>
<keyword evidence="5" id="KW-1185">Reference proteome</keyword>
<evidence type="ECO:0000313" key="4">
    <source>
        <dbReference type="EMBL" id="ARU02134.1"/>
    </source>
</evidence>
<evidence type="ECO:0000256" key="1">
    <source>
        <dbReference type="SAM" id="MobiDB-lite"/>
    </source>
</evidence>
<dbReference type="EMBL" id="CP021431">
    <property type="protein sequence ID" value="ARU02134.1"/>
    <property type="molecule type" value="Genomic_DNA"/>
</dbReference>
<dbReference type="Pfam" id="PF13717">
    <property type="entry name" value="Zn_ribbon_4"/>
    <property type="match status" value="1"/>
</dbReference>
<name>A0A1Y0EEW3_9RHOB</name>
<organism evidence="4 5">
    <name type="scientific">Yoonia vestfoldensis</name>
    <dbReference type="NCBI Taxonomy" id="245188"/>
    <lineage>
        <taxon>Bacteria</taxon>
        <taxon>Pseudomonadati</taxon>
        <taxon>Pseudomonadota</taxon>
        <taxon>Alphaproteobacteria</taxon>
        <taxon>Rhodobacterales</taxon>
        <taxon>Paracoccaceae</taxon>
        <taxon>Yoonia</taxon>
    </lineage>
</organism>
<evidence type="ECO:0000259" key="3">
    <source>
        <dbReference type="Pfam" id="PF13717"/>
    </source>
</evidence>
<reference evidence="4 5" key="1">
    <citation type="submission" date="2017-05" db="EMBL/GenBank/DDBJ databases">
        <title>Genome Sequence of Loktanella vestfoldensis Strain SMR4r Isolated from a Culture of the Diatom Skeletonema marinoi.</title>
        <authorList>
            <person name="Topel M."/>
            <person name="Pinder M.I.M."/>
            <person name="Johansson O.N."/>
            <person name="Kourtchenko O."/>
            <person name="Godhe A."/>
            <person name="Clarke A.K."/>
        </authorList>
    </citation>
    <scope>NUCLEOTIDE SEQUENCE [LARGE SCALE GENOMIC DNA]</scope>
    <source>
        <strain evidence="4 5">SMR4r</strain>
    </source>
</reference>
<keyword evidence="2" id="KW-1133">Transmembrane helix</keyword>
<feature type="compositionally biased region" description="Polar residues" evidence="1">
    <location>
        <begin position="76"/>
        <end position="86"/>
    </location>
</feature>
<dbReference type="NCBIfam" id="TIGR02098">
    <property type="entry name" value="MJ0042_CXXC"/>
    <property type="match status" value="1"/>
</dbReference>
<feature type="transmembrane region" description="Helical" evidence="2">
    <location>
        <begin position="210"/>
        <end position="228"/>
    </location>
</feature>
<dbReference type="RefSeq" id="WP_087209606.1">
    <property type="nucleotide sequence ID" value="NZ_CP021431.1"/>
</dbReference>